<reference evidence="2" key="1">
    <citation type="submission" date="2014-11" db="EMBL/GenBank/DDBJ databases">
        <authorList>
            <person name="Amaro Gonzalez C."/>
        </authorList>
    </citation>
    <scope>NUCLEOTIDE SEQUENCE</scope>
</reference>
<dbReference type="EMBL" id="GBXM01107809">
    <property type="protein sequence ID" value="JAH00768.1"/>
    <property type="molecule type" value="Transcribed_RNA"/>
</dbReference>
<proteinExistence type="predicted"/>
<organism evidence="2">
    <name type="scientific">Anguilla anguilla</name>
    <name type="common">European freshwater eel</name>
    <name type="synonym">Muraena anguilla</name>
    <dbReference type="NCBI Taxonomy" id="7936"/>
    <lineage>
        <taxon>Eukaryota</taxon>
        <taxon>Metazoa</taxon>
        <taxon>Chordata</taxon>
        <taxon>Craniata</taxon>
        <taxon>Vertebrata</taxon>
        <taxon>Euteleostomi</taxon>
        <taxon>Actinopterygii</taxon>
        <taxon>Neopterygii</taxon>
        <taxon>Teleostei</taxon>
        <taxon>Anguilliformes</taxon>
        <taxon>Anguillidae</taxon>
        <taxon>Anguilla</taxon>
    </lineage>
</organism>
<name>A0A0E9PAB9_ANGAN</name>
<protein>
    <submittedName>
        <fullName evidence="2">Uncharacterized protein</fullName>
    </submittedName>
</protein>
<reference evidence="2" key="2">
    <citation type="journal article" date="2015" name="Fish Shellfish Immunol.">
        <title>Early steps in the European eel (Anguilla anguilla)-Vibrio vulnificus interaction in the gills: Role of the RtxA13 toxin.</title>
        <authorList>
            <person name="Callol A."/>
            <person name="Pajuelo D."/>
            <person name="Ebbesson L."/>
            <person name="Teles M."/>
            <person name="MacKenzie S."/>
            <person name="Amaro C."/>
        </authorList>
    </citation>
    <scope>NUCLEOTIDE SEQUENCE</scope>
</reference>
<accession>A0A0E9PAB9</accession>
<sequence>MANMILSRGTQKAADVPTQPRSPGFGAERMHKNTEVPGISLKLV</sequence>
<feature type="region of interest" description="Disordered" evidence="1">
    <location>
        <begin position="1"/>
        <end position="44"/>
    </location>
</feature>
<evidence type="ECO:0000256" key="1">
    <source>
        <dbReference type="SAM" id="MobiDB-lite"/>
    </source>
</evidence>
<dbReference type="AlphaFoldDB" id="A0A0E9PAB9"/>
<evidence type="ECO:0000313" key="2">
    <source>
        <dbReference type="EMBL" id="JAH00768.1"/>
    </source>
</evidence>